<evidence type="ECO:0000313" key="2">
    <source>
        <dbReference type="EMBL" id="KRG64520.1"/>
    </source>
</evidence>
<dbReference type="STRING" id="405444.ABB26_07845"/>
<dbReference type="OrthoDB" id="121772at2"/>
<gene>
    <name evidence="2" type="ORF">ABB26_07845</name>
</gene>
<organism evidence="2 3">
    <name type="scientific">Stenotrophomonas humi</name>
    <dbReference type="NCBI Taxonomy" id="405444"/>
    <lineage>
        <taxon>Bacteria</taxon>
        <taxon>Pseudomonadati</taxon>
        <taxon>Pseudomonadota</taxon>
        <taxon>Gammaproteobacteria</taxon>
        <taxon>Lysobacterales</taxon>
        <taxon>Lysobacteraceae</taxon>
        <taxon>Stenotrophomonas</taxon>
    </lineage>
</organism>
<feature type="transmembrane region" description="Helical" evidence="1">
    <location>
        <begin position="77"/>
        <end position="94"/>
    </location>
</feature>
<keyword evidence="1" id="KW-1133">Transmembrane helix</keyword>
<dbReference type="EMBL" id="LDJI01000013">
    <property type="protein sequence ID" value="KRG64520.1"/>
    <property type="molecule type" value="Genomic_DNA"/>
</dbReference>
<reference evidence="2 3" key="1">
    <citation type="submission" date="2015-05" db="EMBL/GenBank/DDBJ databases">
        <title>Genome sequencing and analysis of members of genus Stenotrophomonas.</title>
        <authorList>
            <person name="Patil P.P."/>
            <person name="Midha S."/>
            <person name="Patil P.B."/>
        </authorList>
    </citation>
    <scope>NUCLEOTIDE SEQUENCE [LARGE SCALE GENOMIC DNA]</scope>
    <source>
        <strain evidence="2 3">DSM 18929</strain>
    </source>
</reference>
<accession>A0A0R0CHM8</accession>
<feature type="transmembrane region" description="Helical" evidence="1">
    <location>
        <begin position="131"/>
        <end position="148"/>
    </location>
</feature>
<name>A0A0R0CHM8_9GAMM</name>
<keyword evidence="3" id="KW-1185">Reference proteome</keyword>
<feature type="transmembrane region" description="Helical" evidence="1">
    <location>
        <begin position="106"/>
        <end position="125"/>
    </location>
</feature>
<keyword evidence="1" id="KW-0472">Membrane</keyword>
<sequence length="157" mass="16764">MTSNTPYNPDPHAHPGLAAIALLEAGKAVLAFLAAAGLEISGPAPLRNIINALIHRVGGDPENGAFSSLLGMITPDTVHLGAAVLVAYGLLRALEAWGLWRARAWASWLGCISAALYLPLDIYAIIKHPGWASWLLLAVNVLVVWVLARDIGKRRKH</sequence>
<evidence type="ECO:0000313" key="3">
    <source>
        <dbReference type="Proteomes" id="UP000050864"/>
    </source>
</evidence>
<dbReference type="RefSeq" id="WP_057633117.1">
    <property type="nucleotide sequence ID" value="NZ_LDJI01000013.1"/>
</dbReference>
<dbReference type="Pfam" id="PF09900">
    <property type="entry name" value="DUF2127"/>
    <property type="match status" value="1"/>
</dbReference>
<dbReference type="Proteomes" id="UP000050864">
    <property type="component" value="Unassembled WGS sequence"/>
</dbReference>
<proteinExistence type="predicted"/>
<protein>
    <submittedName>
        <fullName evidence="2">Membrane protein</fullName>
    </submittedName>
</protein>
<evidence type="ECO:0000256" key="1">
    <source>
        <dbReference type="SAM" id="Phobius"/>
    </source>
</evidence>
<dbReference type="InterPro" id="IPR021125">
    <property type="entry name" value="DUF2127"/>
</dbReference>
<keyword evidence="1" id="KW-0812">Transmembrane</keyword>
<dbReference type="PATRIC" id="fig|405444.3.peg.576"/>
<comment type="caution">
    <text evidence="2">The sequence shown here is derived from an EMBL/GenBank/DDBJ whole genome shotgun (WGS) entry which is preliminary data.</text>
</comment>
<dbReference type="AlphaFoldDB" id="A0A0R0CHM8"/>